<keyword evidence="2" id="KW-0812">Transmembrane</keyword>
<dbReference type="Proteomes" id="UP000183053">
    <property type="component" value="Unassembled WGS sequence"/>
</dbReference>
<keyword evidence="2" id="KW-1133">Transmembrane helix</keyword>
<evidence type="ECO:0000313" key="3">
    <source>
        <dbReference type="EMBL" id="SDR10971.1"/>
    </source>
</evidence>
<dbReference type="STRING" id="47312.SAMN04489765_3254"/>
<feature type="transmembrane region" description="Helical" evidence="2">
    <location>
        <begin position="24"/>
        <end position="46"/>
    </location>
</feature>
<gene>
    <name evidence="3" type="ORF">SAMN04489765_3254</name>
</gene>
<feature type="region of interest" description="Disordered" evidence="1">
    <location>
        <begin position="1"/>
        <end position="20"/>
    </location>
</feature>
<organism evidence="3 4">
    <name type="scientific">Tsukamurella pulmonis</name>
    <dbReference type="NCBI Taxonomy" id="47312"/>
    <lineage>
        <taxon>Bacteria</taxon>
        <taxon>Bacillati</taxon>
        <taxon>Actinomycetota</taxon>
        <taxon>Actinomycetes</taxon>
        <taxon>Mycobacteriales</taxon>
        <taxon>Tsukamurellaceae</taxon>
        <taxon>Tsukamurella</taxon>
    </lineage>
</organism>
<reference evidence="4" key="1">
    <citation type="submission" date="2016-10" db="EMBL/GenBank/DDBJ databases">
        <authorList>
            <person name="Varghese N."/>
            <person name="Submissions S."/>
        </authorList>
    </citation>
    <scope>NUCLEOTIDE SEQUENCE [LARGE SCALE GENOMIC DNA]</scope>
    <source>
        <strain evidence="4">DSM 44142</strain>
    </source>
</reference>
<dbReference type="AlphaFoldDB" id="A0A1H1GCS4"/>
<evidence type="ECO:0000256" key="1">
    <source>
        <dbReference type="SAM" id="MobiDB-lite"/>
    </source>
</evidence>
<evidence type="ECO:0000256" key="2">
    <source>
        <dbReference type="SAM" id="Phobius"/>
    </source>
</evidence>
<dbReference type="EMBL" id="FNLF01000002">
    <property type="protein sequence ID" value="SDR10971.1"/>
    <property type="molecule type" value="Genomic_DNA"/>
</dbReference>
<dbReference type="Pfam" id="PF12028">
    <property type="entry name" value="DUF3515"/>
    <property type="match status" value="1"/>
</dbReference>
<keyword evidence="4" id="KW-1185">Reference proteome</keyword>
<name>A0A1H1GCS4_9ACTN</name>
<evidence type="ECO:0000313" key="4">
    <source>
        <dbReference type="Proteomes" id="UP000183053"/>
    </source>
</evidence>
<dbReference type="RefSeq" id="WP_068567737.1">
    <property type="nucleotide sequence ID" value="NZ_FNLF01000002.1"/>
</dbReference>
<keyword evidence="2" id="KW-0472">Membrane</keyword>
<evidence type="ECO:0008006" key="5">
    <source>
        <dbReference type="Google" id="ProtNLM"/>
    </source>
</evidence>
<sequence>MSDADDKTTAGPDGPPAKERRSPAFLATAVALPVAVAVCFIAFLVLAQQKQGDARNAAEAGHLKSIAAPASGEAACATVLGALPADLDGYRRTDDSEPGGFARWSSEKAGAVEVRCGTERPAELTATAKLQIINGVQWLQATPAGAPAADGGSYWTAVDHRPYVTVWVPDGAGTSAVQATSDAIREHLQAASLDLGR</sequence>
<accession>A0A1H1GCS4</accession>
<dbReference type="InterPro" id="IPR021903">
    <property type="entry name" value="DUF3515"/>
</dbReference>
<proteinExistence type="predicted"/>
<protein>
    <recommendedName>
        <fullName evidence="5">DUF3515 domain-containing protein</fullName>
    </recommendedName>
</protein>